<dbReference type="CDD" id="cd02508">
    <property type="entry name" value="ADP_Glucose_PP"/>
    <property type="match status" value="1"/>
</dbReference>
<dbReference type="GO" id="GO:0005524">
    <property type="term" value="F:ATP binding"/>
    <property type="evidence" value="ECO:0007669"/>
    <property type="project" value="UniProtKB-KW"/>
</dbReference>
<dbReference type="GO" id="GO:0005978">
    <property type="term" value="P:glycogen biosynthetic process"/>
    <property type="evidence" value="ECO:0007669"/>
    <property type="project" value="InterPro"/>
</dbReference>
<dbReference type="EMBL" id="DVOG01000060">
    <property type="protein sequence ID" value="HIV03951.1"/>
    <property type="molecule type" value="Genomic_DNA"/>
</dbReference>
<dbReference type="GO" id="GO:0008878">
    <property type="term" value="F:glucose-1-phosphate adenylyltransferase activity"/>
    <property type="evidence" value="ECO:0007669"/>
    <property type="project" value="UniProtKB-EC"/>
</dbReference>
<proteinExistence type="inferred from homology"/>
<keyword evidence="3 9" id="KW-0808">Transferase</keyword>
<dbReference type="Pfam" id="PF00483">
    <property type="entry name" value="NTP_transferase"/>
    <property type="match status" value="1"/>
</dbReference>
<dbReference type="Gene3D" id="3.90.550.10">
    <property type="entry name" value="Spore Coat Polysaccharide Biosynthesis Protein SpsA, Chain A"/>
    <property type="match status" value="1"/>
</dbReference>
<keyword evidence="4 9" id="KW-0548">Nucleotidyltransferase</keyword>
<dbReference type="InterPro" id="IPR029044">
    <property type="entry name" value="Nucleotide-diphossugar_trans"/>
</dbReference>
<dbReference type="PROSITE" id="PS00809">
    <property type="entry name" value="ADP_GLC_PYROPHOSPH_2"/>
    <property type="match status" value="1"/>
</dbReference>
<dbReference type="InterPro" id="IPR005835">
    <property type="entry name" value="NTP_transferase_dom"/>
</dbReference>
<dbReference type="Pfam" id="PF25247">
    <property type="entry name" value="LbH_GLGC"/>
    <property type="match status" value="1"/>
</dbReference>
<dbReference type="SUPFAM" id="SSF51161">
    <property type="entry name" value="Trimeric LpxA-like enzymes"/>
    <property type="match status" value="1"/>
</dbReference>
<dbReference type="AlphaFoldDB" id="A0A9D1NJD3"/>
<dbReference type="PANTHER" id="PTHR43523:SF12">
    <property type="entry name" value="GLUCOSE-1-PHOSPHATE ADENYLYLTRANSFERASE LARGE SUBUNIT 1, CHLOROPLASTIC-RELATED"/>
    <property type="match status" value="1"/>
</dbReference>
<keyword evidence="2" id="KW-0321">Glycogen metabolism</keyword>
<accession>A0A9D1NJD3</accession>
<keyword evidence="7" id="KW-0119">Carbohydrate metabolism</keyword>
<gene>
    <name evidence="9" type="ORF">IAC75_02235</name>
</gene>
<evidence type="ECO:0000259" key="8">
    <source>
        <dbReference type="Pfam" id="PF00483"/>
    </source>
</evidence>
<dbReference type="InterPro" id="IPR011831">
    <property type="entry name" value="ADP-Glc_PPase"/>
</dbReference>
<comment type="caution">
    <text evidence="9">The sequence shown here is derived from an EMBL/GenBank/DDBJ whole genome shotgun (WGS) entry which is preliminary data.</text>
</comment>
<dbReference type="EC" id="2.7.7.27" evidence="9"/>
<dbReference type="PROSITE" id="PS00810">
    <property type="entry name" value="ADP_GLC_PYROPHOSPH_3"/>
    <property type="match status" value="1"/>
</dbReference>
<dbReference type="InterPro" id="IPR005836">
    <property type="entry name" value="ADP_Glu_pyroP_CS"/>
</dbReference>
<organism evidence="9 10">
    <name type="scientific">Candidatus Spyradosoma merdigallinarum</name>
    <dbReference type="NCBI Taxonomy" id="2840950"/>
    <lineage>
        <taxon>Bacteria</taxon>
        <taxon>Pseudomonadati</taxon>
        <taxon>Verrucomicrobiota</taxon>
        <taxon>Opitutia</taxon>
        <taxon>Opitutia incertae sedis</taxon>
        <taxon>Candidatus Spyradosoma</taxon>
    </lineage>
</organism>
<evidence type="ECO:0000256" key="2">
    <source>
        <dbReference type="ARBA" id="ARBA00022600"/>
    </source>
</evidence>
<dbReference type="NCBIfam" id="NF002772">
    <property type="entry name" value="PRK02862.1"/>
    <property type="match status" value="1"/>
</dbReference>
<dbReference type="PANTHER" id="PTHR43523">
    <property type="entry name" value="GLUCOSE-1-PHOSPHATE ADENYLYLTRANSFERASE-RELATED"/>
    <property type="match status" value="1"/>
</dbReference>
<reference evidence="9" key="1">
    <citation type="submission" date="2020-10" db="EMBL/GenBank/DDBJ databases">
        <authorList>
            <person name="Gilroy R."/>
        </authorList>
    </citation>
    <scope>NUCLEOTIDE SEQUENCE</scope>
    <source>
        <strain evidence="9">10669</strain>
    </source>
</reference>
<feature type="domain" description="Nucleotidyl transferase" evidence="8">
    <location>
        <begin position="10"/>
        <end position="275"/>
    </location>
</feature>
<evidence type="ECO:0000256" key="1">
    <source>
        <dbReference type="ARBA" id="ARBA00010443"/>
    </source>
</evidence>
<sequence length="436" mass="48130">MASSPKVICVIMGGGRGTRLYPLTASRCKPAVPLAGKYRLIDIPISNCLNSGFNNIYILTQFNTASLHHHIQRTYKLDVFGRGCVDILAAEQNMESEAWYQGTADAVRHNLQHFMMKDNDLMLILSGDQLFRMDFRPMIRQHLEKKADVTIAAKAMPKAEVSGLGVMRVRETSEISEFVEKPKDPKVIDSLVIHGALRDGLSDKSDTEYCLASMGIYVFSGKFINECLANDMKDFGKEVIPGLLGKNKLVAYVFDDYWEDIGTVRSFWETNLALTDPIPPFDFFDEHDPIYTHDRLLPAAKVNACTFERVICAEGAILSDAKLNRCVVGVRAVINQSTLKNVVMMGADYYETLVEIEENKKAGRTSVGIAPGCIIEDAIIDKNARIGEGCRLSPRGIEDGWESDGICVRDGVLIVKKDAVVPAGTTLGVLPDVASK</sequence>
<evidence type="ECO:0000256" key="3">
    <source>
        <dbReference type="ARBA" id="ARBA00022679"/>
    </source>
</evidence>
<keyword evidence="6" id="KW-0067">ATP-binding</keyword>
<protein>
    <submittedName>
        <fullName evidence="9">Glucose-1-phosphate adenylyltransferase</fullName>
        <ecNumber evidence="9">2.7.7.27</ecNumber>
    </submittedName>
</protein>
<reference evidence="9" key="2">
    <citation type="journal article" date="2021" name="PeerJ">
        <title>Extensive microbial diversity within the chicken gut microbiome revealed by metagenomics and culture.</title>
        <authorList>
            <person name="Gilroy R."/>
            <person name="Ravi A."/>
            <person name="Getino M."/>
            <person name="Pursley I."/>
            <person name="Horton D.L."/>
            <person name="Alikhan N.F."/>
            <person name="Baker D."/>
            <person name="Gharbi K."/>
            <person name="Hall N."/>
            <person name="Watson M."/>
            <person name="Adriaenssens E.M."/>
            <person name="Foster-Nyarko E."/>
            <person name="Jarju S."/>
            <person name="Secka A."/>
            <person name="Antonio M."/>
            <person name="Oren A."/>
            <person name="Chaudhuri R.R."/>
            <person name="La Ragione R."/>
            <person name="Hildebrand F."/>
            <person name="Pallen M.J."/>
        </authorList>
    </citation>
    <scope>NUCLEOTIDE SEQUENCE</scope>
    <source>
        <strain evidence="9">10669</strain>
    </source>
</reference>
<name>A0A9D1NJD3_9BACT</name>
<evidence type="ECO:0000313" key="9">
    <source>
        <dbReference type="EMBL" id="HIV03951.1"/>
    </source>
</evidence>
<evidence type="ECO:0000256" key="7">
    <source>
        <dbReference type="ARBA" id="ARBA00023277"/>
    </source>
</evidence>
<dbReference type="Gene3D" id="2.160.10.10">
    <property type="entry name" value="Hexapeptide repeat proteins"/>
    <property type="match status" value="1"/>
</dbReference>
<evidence type="ECO:0000313" key="10">
    <source>
        <dbReference type="Proteomes" id="UP000886812"/>
    </source>
</evidence>
<evidence type="ECO:0000256" key="4">
    <source>
        <dbReference type="ARBA" id="ARBA00022695"/>
    </source>
</evidence>
<dbReference type="SUPFAM" id="SSF53448">
    <property type="entry name" value="Nucleotide-diphospho-sugar transferases"/>
    <property type="match status" value="1"/>
</dbReference>
<dbReference type="Proteomes" id="UP000886812">
    <property type="component" value="Unassembled WGS sequence"/>
</dbReference>
<evidence type="ECO:0000256" key="6">
    <source>
        <dbReference type="ARBA" id="ARBA00022840"/>
    </source>
</evidence>
<evidence type="ECO:0000256" key="5">
    <source>
        <dbReference type="ARBA" id="ARBA00022741"/>
    </source>
</evidence>
<dbReference type="InterPro" id="IPR011004">
    <property type="entry name" value="Trimer_LpxA-like_sf"/>
</dbReference>
<comment type="similarity">
    <text evidence="1">Belongs to the bacterial/plant glucose-1-phosphate adenylyltransferase family.</text>
</comment>
<keyword evidence="5" id="KW-0547">Nucleotide-binding</keyword>